<dbReference type="InterPro" id="IPR039426">
    <property type="entry name" value="TonB-dep_rcpt-like"/>
</dbReference>
<dbReference type="Proteomes" id="UP000244162">
    <property type="component" value="Unassembled WGS sequence"/>
</dbReference>
<evidence type="ECO:0000256" key="10">
    <source>
        <dbReference type="ARBA" id="ARBA00023136"/>
    </source>
</evidence>
<keyword evidence="5 12" id="KW-0812">Transmembrane</keyword>
<evidence type="ECO:0000313" key="17">
    <source>
        <dbReference type="Proteomes" id="UP000244162"/>
    </source>
</evidence>
<gene>
    <name evidence="16" type="ORF">CLG96_07710</name>
</gene>
<dbReference type="Pfam" id="PF00593">
    <property type="entry name" value="TonB_dep_Rec_b-barrel"/>
    <property type="match status" value="1"/>
</dbReference>
<dbReference type="RefSeq" id="WP_107967317.1">
    <property type="nucleotide sequence ID" value="NZ_NWBU01000006.1"/>
</dbReference>
<dbReference type="InterPro" id="IPR037066">
    <property type="entry name" value="Plug_dom_sf"/>
</dbReference>
<comment type="caution">
    <text evidence="16">The sequence shown here is derived from an EMBL/GenBank/DDBJ whole genome shotgun (WGS) entry which is preliminary data.</text>
</comment>
<comment type="subcellular location">
    <subcellularLocation>
        <location evidence="1 12">Cell outer membrane</location>
        <topology evidence="1 12">Multi-pass membrane protein</topology>
    </subcellularLocation>
</comment>
<dbReference type="Pfam" id="PF07715">
    <property type="entry name" value="Plug"/>
    <property type="match status" value="1"/>
</dbReference>
<evidence type="ECO:0000256" key="7">
    <source>
        <dbReference type="ARBA" id="ARBA00023004"/>
    </source>
</evidence>
<evidence type="ECO:0000313" key="16">
    <source>
        <dbReference type="EMBL" id="PTQ11804.1"/>
    </source>
</evidence>
<evidence type="ECO:0000256" key="3">
    <source>
        <dbReference type="ARBA" id="ARBA00022452"/>
    </source>
</evidence>
<keyword evidence="4" id="KW-0410">Iron transport</keyword>
<proteinExistence type="inferred from homology"/>
<evidence type="ECO:0000256" key="2">
    <source>
        <dbReference type="ARBA" id="ARBA00022448"/>
    </source>
</evidence>
<dbReference type="InterPro" id="IPR012910">
    <property type="entry name" value="Plug_dom"/>
</dbReference>
<dbReference type="Gene3D" id="2.170.130.10">
    <property type="entry name" value="TonB-dependent receptor, plug domain"/>
    <property type="match status" value="1"/>
</dbReference>
<dbReference type="OrthoDB" id="9760333at2"/>
<keyword evidence="11 12" id="KW-0998">Cell outer membrane</keyword>
<dbReference type="EMBL" id="NWBU01000006">
    <property type="protein sequence ID" value="PTQ11804.1"/>
    <property type="molecule type" value="Genomic_DNA"/>
</dbReference>
<dbReference type="PROSITE" id="PS52016">
    <property type="entry name" value="TONB_DEPENDENT_REC_3"/>
    <property type="match status" value="1"/>
</dbReference>
<keyword evidence="9 13" id="KW-0798">TonB box</keyword>
<keyword evidence="8" id="KW-0406">Ion transport</keyword>
<protein>
    <recommendedName>
        <fullName evidence="18">TonB-dependent siderophore receptor</fullName>
    </recommendedName>
</protein>
<evidence type="ECO:0000259" key="15">
    <source>
        <dbReference type="Pfam" id="PF07715"/>
    </source>
</evidence>
<sequence length="738" mass="80866">MIHPSSGWIRGKQGGRMGYSEEQIARVPTGRNMFTRGRRLGASCAVIAFIIATPASALAQASADSQAESGRDDEIVVSARYANRDERSDTALKVPTDIKELPMNVGILTENFLKDINAQDLNDAIEFVSAVNLSRNFSGVYDQFTIRGQFVDQVNGYRLDGSAYVNFVSPDFSSIEAIEVLKGPVSTLYGRGIGGGVINFVSKKPLKEAFAEASLQFGSFDQKRGTIDVSIPLSSTFGVRFSGAIGETESATDVVQNEKSSFYAVARWEPTENTSLMAQYTLQQNSGVPWNGLPLRRTSAGKLEVPDELPRHTFVGADWNNFDLDFQNVNLMGEQVLGDNLRLKLRGSYTYLNRAITSARGGSTLDSTNSYNLAGFFDYADGYDNYSTEVNLVKGLGSDGQLGSILLGADYSKLNMKYYGNYDMPLIVRKVITDRNYSYAQPDLRPNFFAGEAYEAYGTFVQATVKPIEKLTLLGGMRYDWFENIYDDKGTAEPRDYVYDVKKLTYRVGASYAVTDEVSLYSGYSTGFDPSFAINSLTGEPMGAETARNIEVGAKGDLFGGRLTVNTALFHTRRKNVPVPNPDQIGSGPDTVLGGEQTFKGFEIDVAASLVPGWDLYSSFAVLDAKDEDGNTPRLVPDWSGSFFSSYAFQAGPLENFGVAIGARFSDGRPGNAANSYFLRSYDEWQAQLFYRAKKFDVKLSVDNAFNNKSIVSSEGGTLSGLTFNEARSVVLTAVFRM</sequence>
<evidence type="ECO:0000256" key="5">
    <source>
        <dbReference type="ARBA" id="ARBA00022692"/>
    </source>
</evidence>
<evidence type="ECO:0000256" key="1">
    <source>
        <dbReference type="ARBA" id="ARBA00004571"/>
    </source>
</evidence>
<accession>A0A2T5FYX0</accession>
<reference evidence="16 17" key="1">
    <citation type="submission" date="2017-09" db="EMBL/GenBank/DDBJ databases">
        <title>Sphingomonas panjinensis sp.nov., isolated from oil-contaminated soil.</title>
        <authorList>
            <person name="Wang L."/>
            <person name="Chen L."/>
        </authorList>
    </citation>
    <scope>NUCLEOTIDE SEQUENCE [LARGE SCALE GENOMIC DNA]</scope>
    <source>
        <strain evidence="16 17">FW-11</strain>
    </source>
</reference>
<dbReference type="AlphaFoldDB" id="A0A2T5FYX0"/>
<comment type="similarity">
    <text evidence="12 13">Belongs to the TonB-dependent receptor family.</text>
</comment>
<evidence type="ECO:0008006" key="18">
    <source>
        <dbReference type="Google" id="ProtNLM"/>
    </source>
</evidence>
<keyword evidence="2 12" id="KW-0813">Transport</keyword>
<evidence type="ECO:0000256" key="4">
    <source>
        <dbReference type="ARBA" id="ARBA00022496"/>
    </source>
</evidence>
<dbReference type="CDD" id="cd01347">
    <property type="entry name" value="ligand_gated_channel"/>
    <property type="match status" value="1"/>
</dbReference>
<dbReference type="InterPro" id="IPR036942">
    <property type="entry name" value="Beta-barrel_TonB_sf"/>
</dbReference>
<feature type="domain" description="TonB-dependent receptor plug" evidence="15">
    <location>
        <begin position="98"/>
        <end position="197"/>
    </location>
</feature>
<dbReference type="GO" id="GO:0009279">
    <property type="term" value="C:cell outer membrane"/>
    <property type="evidence" value="ECO:0007669"/>
    <property type="project" value="UniProtKB-SubCell"/>
</dbReference>
<dbReference type="Gene3D" id="2.40.170.20">
    <property type="entry name" value="TonB-dependent receptor, beta-barrel domain"/>
    <property type="match status" value="1"/>
</dbReference>
<dbReference type="PANTHER" id="PTHR32552">
    <property type="entry name" value="FERRICHROME IRON RECEPTOR-RELATED"/>
    <property type="match status" value="1"/>
</dbReference>
<dbReference type="PANTHER" id="PTHR32552:SF68">
    <property type="entry name" value="FERRICHROME OUTER MEMBRANE TRANSPORTER_PHAGE RECEPTOR"/>
    <property type="match status" value="1"/>
</dbReference>
<evidence type="ECO:0000256" key="9">
    <source>
        <dbReference type="ARBA" id="ARBA00023077"/>
    </source>
</evidence>
<evidence type="ECO:0000259" key="14">
    <source>
        <dbReference type="Pfam" id="PF00593"/>
    </source>
</evidence>
<evidence type="ECO:0000256" key="13">
    <source>
        <dbReference type="RuleBase" id="RU003357"/>
    </source>
</evidence>
<evidence type="ECO:0000256" key="8">
    <source>
        <dbReference type="ARBA" id="ARBA00023065"/>
    </source>
</evidence>
<keyword evidence="17" id="KW-1185">Reference proteome</keyword>
<keyword evidence="7" id="KW-0408">Iron</keyword>
<dbReference type="InterPro" id="IPR000531">
    <property type="entry name" value="Beta-barrel_TonB"/>
</dbReference>
<feature type="domain" description="TonB-dependent receptor-like beta-barrel" evidence="14">
    <location>
        <begin position="290"/>
        <end position="704"/>
    </location>
</feature>
<organism evidence="16 17">
    <name type="scientific">Sphingomonas oleivorans</name>
    <dbReference type="NCBI Taxonomy" id="1735121"/>
    <lineage>
        <taxon>Bacteria</taxon>
        <taxon>Pseudomonadati</taxon>
        <taxon>Pseudomonadota</taxon>
        <taxon>Alphaproteobacteria</taxon>
        <taxon>Sphingomonadales</taxon>
        <taxon>Sphingomonadaceae</taxon>
        <taxon>Sphingomonas</taxon>
    </lineage>
</organism>
<dbReference type="SUPFAM" id="SSF56935">
    <property type="entry name" value="Porins"/>
    <property type="match status" value="1"/>
</dbReference>
<keyword evidence="10 12" id="KW-0472">Membrane</keyword>
<keyword evidence="3 12" id="KW-1134">Transmembrane beta strand</keyword>
<dbReference type="GO" id="GO:0015344">
    <property type="term" value="F:siderophore uptake transmembrane transporter activity"/>
    <property type="evidence" value="ECO:0007669"/>
    <property type="project" value="TreeGrafter"/>
</dbReference>
<evidence type="ECO:0000256" key="6">
    <source>
        <dbReference type="ARBA" id="ARBA00022729"/>
    </source>
</evidence>
<evidence type="ECO:0000256" key="12">
    <source>
        <dbReference type="PROSITE-ProRule" id="PRU01360"/>
    </source>
</evidence>
<evidence type="ECO:0000256" key="11">
    <source>
        <dbReference type="ARBA" id="ARBA00023237"/>
    </source>
</evidence>
<name>A0A2T5FYX0_9SPHN</name>
<keyword evidence="6" id="KW-0732">Signal</keyword>